<evidence type="ECO:0000256" key="3">
    <source>
        <dbReference type="ARBA" id="ARBA00002443"/>
    </source>
</evidence>
<dbReference type="InterPro" id="IPR000994">
    <property type="entry name" value="Pept_M24"/>
</dbReference>
<dbReference type="PANTHER" id="PTHR43226:SF4">
    <property type="entry name" value="XAA-PRO AMINOPEPTIDASE 3"/>
    <property type="match status" value="1"/>
</dbReference>
<gene>
    <name evidence="13" type="ORF">EV356DRAFT_438896</name>
</gene>
<dbReference type="InterPro" id="IPR007865">
    <property type="entry name" value="Aminopep_P_N"/>
</dbReference>
<keyword evidence="10" id="KW-0464">Manganese</keyword>
<dbReference type="GO" id="GO:0005739">
    <property type="term" value="C:mitochondrion"/>
    <property type="evidence" value="ECO:0007669"/>
    <property type="project" value="TreeGrafter"/>
</dbReference>
<dbReference type="InterPro" id="IPR029149">
    <property type="entry name" value="Creatin/AminoP/Spt16_N"/>
</dbReference>
<dbReference type="GO" id="GO:0006508">
    <property type="term" value="P:proteolysis"/>
    <property type="evidence" value="ECO:0007669"/>
    <property type="project" value="TreeGrafter"/>
</dbReference>
<evidence type="ECO:0000256" key="8">
    <source>
        <dbReference type="ARBA" id="ARBA00022801"/>
    </source>
</evidence>
<dbReference type="SUPFAM" id="SSF55920">
    <property type="entry name" value="Creatinase/aminopeptidase"/>
    <property type="match status" value="1"/>
</dbReference>
<comment type="catalytic activity">
    <reaction evidence="1">
        <text>Release of any N-terminal amino acid, including proline, that is linked to proline, even from a dipeptide or tripeptide.</text>
        <dbReference type="EC" id="3.4.11.9"/>
    </reaction>
</comment>
<dbReference type="Proteomes" id="UP000800092">
    <property type="component" value="Unassembled WGS sequence"/>
</dbReference>
<dbReference type="EMBL" id="ML991772">
    <property type="protein sequence ID" value="KAF2239642.1"/>
    <property type="molecule type" value="Genomic_DNA"/>
</dbReference>
<organism evidence="13 14">
    <name type="scientific">Viridothelium virens</name>
    <name type="common">Speckled blister lichen</name>
    <name type="synonym">Trypethelium virens</name>
    <dbReference type="NCBI Taxonomy" id="1048519"/>
    <lineage>
        <taxon>Eukaryota</taxon>
        <taxon>Fungi</taxon>
        <taxon>Dikarya</taxon>
        <taxon>Ascomycota</taxon>
        <taxon>Pezizomycotina</taxon>
        <taxon>Dothideomycetes</taxon>
        <taxon>Dothideomycetes incertae sedis</taxon>
        <taxon>Trypetheliales</taxon>
        <taxon>Trypetheliaceae</taxon>
        <taxon>Viridothelium</taxon>
    </lineage>
</organism>
<dbReference type="GO" id="GO:0030145">
    <property type="term" value="F:manganese ion binding"/>
    <property type="evidence" value="ECO:0007669"/>
    <property type="project" value="InterPro"/>
</dbReference>
<dbReference type="EC" id="3.4.11.9" evidence="5"/>
<evidence type="ECO:0000259" key="12">
    <source>
        <dbReference type="SMART" id="SM01011"/>
    </source>
</evidence>
<comment type="cofactor">
    <cofactor evidence="2">
        <name>Mn(2+)</name>
        <dbReference type="ChEBI" id="CHEBI:29035"/>
    </cofactor>
</comment>
<keyword evidence="6" id="KW-0645">Protease</keyword>
<evidence type="ECO:0000256" key="1">
    <source>
        <dbReference type="ARBA" id="ARBA00001424"/>
    </source>
</evidence>
<dbReference type="Gene3D" id="3.90.230.10">
    <property type="entry name" value="Creatinase/methionine aminopeptidase superfamily"/>
    <property type="match status" value="1"/>
</dbReference>
<evidence type="ECO:0000256" key="9">
    <source>
        <dbReference type="ARBA" id="ARBA00023049"/>
    </source>
</evidence>
<evidence type="ECO:0000256" key="10">
    <source>
        <dbReference type="ARBA" id="ARBA00023211"/>
    </source>
</evidence>
<dbReference type="PANTHER" id="PTHR43226">
    <property type="entry name" value="XAA-PRO AMINOPEPTIDASE 3"/>
    <property type="match status" value="1"/>
</dbReference>
<feature type="non-terminal residue" evidence="13">
    <location>
        <position position="1"/>
    </location>
</feature>
<proteinExistence type="inferred from homology"/>
<keyword evidence="14" id="KW-1185">Reference proteome</keyword>
<dbReference type="InterPro" id="IPR052433">
    <property type="entry name" value="X-Pro_dipept-like"/>
</dbReference>
<evidence type="ECO:0000256" key="5">
    <source>
        <dbReference type="ARBA" id="ARBA00012574"/>
    </source>
</evidence>
<dbReference type="Pfam" id="PF05195">
    <property type="entry name" value="AMP_N"/>
    <property type="match status" value="1"/>
</dbReference>
<evidence type="ECO:0000256" key="2">
    <source>
        <dbReference type="ARBA" id="ARBA00001936"/>
    </source>
</evidence>
<dbReference type="InterPro" id="IPR036005">
    <property type="entry name" value="Creatinase/aminopeptidase-like"/>
</dbReference>
<evidence type="ECO:0000313" key="14">
    <source>
        <dbReference type="Proteomes" id="UP000800092"/>
    </source>
</evidence>
<keyword evidence="9" id="KW-0482">Metalloprotease</keyword>
<dbReference type="SUPFAM" id="SSF53092">
    <property type="entry name" value="Creatinase/prolidase N-terminal domain"/>
    <property type="match status" value="1"/>
</dbReference>
<dbReference type="AlphaFoldDB" id="A0A6A6HP71"/>
<keyword evidence="6" id="KW-0031">Aminopeptidase</keyword>
<dbReference type="CDD" id="cd01087">
    <property type="entry name" value="Prolidase"/>
    <property type="match status" value="1"/>
</dbReference>
<sequence>VTPGITALEYAHRRSKLARQLPTNGIAVVAAADLKFKSGSVFYEFHQSSDFFYLTGNASSREGYTVDVFVEKTGLGDDHAFHLYCRPKDPRAELWEGARSGIQAAQDVFNADETGDINAVQERLPQILRSAGTIYTDISGTAKSKSSFSRYFRGSTPSSDTFERLLEPHAVKPLRPLLNDLRVIKSDSEINLMRRIGQNSGRAITEAMRSHFYSEKDLWSFLEYSFRKQGCDGSAYVPVIAGGAHALSIHYVRNDDILKDGQLVLVDAGGEYGGYITDITRSWPVGGKFSSAEKDLYDVILKVQRSCVSMCREDANTTLDKLHGIAENGLRDGLKQIGFDMSGNALQTLFPHHLGHHVGLDVHDAPGYPRSELLKAGHCITIEPGIYVPDNDRWPKHFRGMGIRIEDSVCVQESAPLILTTEAAKEVSSMYTKTKLCR</sequence>
<dbReference type="GO" id="GO:0070006">
    <property type="term" value="F:metalloaminopeptidase activity"/>
    <property type="evidence" value="ECO:0007669"/>
    <property type="project" value="InterPro"/>
</dbReference>
<keyword evidence="8" id="KW-0378">Hydrolase</keyword>
<accession>A0A6A6HP71</accession>
<feature type="domain" description="Aminopeptidase P N-terminal" evidence="12">
    <location>
        <begin position="5"/>
        <end position="145"/>
    </location>
</feature>
<evidence type="ECO:0000313" key="13">
    <source>
        <dbReference type="EMBL" id="KAF2239642.1"/>
    </source>
</evidence>
<reference evidence="13" key="1">
    <citation type="journal article" date="2020" name="Stud. Mycol.">
        <title>101 Dothideomycetes genomes: a test case for predicting lifestyles and emergence of pathogens.</title>
        <authorList>
            <person name="Haridas S."/>
            <person name="Albert R."/>
            <person name="Binder M."/>
            <person name="Bloem J."/>
            <person name="Labutti K."/>
            <person name="Salamov A."/>
            <person name="Andreopoulos B."/>
            <person name="Baker S."/>
            <person name="Barry K."/>
            <person name="Bills G."/>
            <person name="Bluhm B."/>
            <person name="Cannon C."/>
            <person name="Castanera R."/>
            <person name="Culley D."/>
            <person name="Daum C."/>
            <person name="Ezra D."/>
            <person name="Gonzalez J."/>
            <person name="Henrissat B."/>
            <person name="Kuo A."/>
            <person name="Liang C."/>
            <person name="Lipzen A."/>
            <person name="Lutzoni F."/>
            <person name="Magnuson J."/>
            <person name="Mondo S."/>
            <person name="Nolan M."/>
            <person name="Ohm R."/>
            <person name="Pangilinan J."/>
            <person name="Park H.-J."/>
            <person name="Ramirez L."/>
            <person name="Alfaro M."/>
            <person name="Sun H."/>
            <person name="Tritt A."/>
            <person name="Yoshinaga Y."/>
            <person name="Zwiers L.-H."/>
            <person name="Turgeon B."/>
            <person name="Goodwin S."/>
            <person name="Spatafora J."/>
            <person name="Crous P."/>
            <person name="Grigoriev I."/>
        </authorList>
    </citation>
    <scope>NUCLEOTIDE SEQUENCE</scope>
    <source>
        <strain evidence="13">Tuck. ex Michener</strain>
    </source>
</reference>
<dbReference type="Gene3D" id="3.40.350.10">
    <property type="entry name" value="Creatinase/prolidase N-terminal domain"/>
    <property type="match status" value="1"/>
</dbReference>
<evidence type="ECO:0000256" key="7">
    <source>
        <dbReference type="ARBA" id="ARBA00022723"/>
    </source>
</evidence>
<comment type="similarity">
    <text evidence="4">Belongs to the peptidase M24B family.</text>
</comment>
<dbReference type="Pfam" id="PF00557">
    <property type="entry name" value="Peptidase_M24"/>
    <property type="match status" value="1"/>
</dbReference>
<protein>
    <recommendedName>
        <fullName evidence="5">Xaa-Pro aminopeptidase</fullName>
        <ecNumber evidence="5">3.4.11.9</ecNumber>
    </recommendedName>
    <alternativeName>
        <fullName evidence="11">Aminoacylproline aminopeptidase</fullName>
    </alternativeName>
</protein>
<keyword evidence="7" id="KW-0479">Metal-binding</keyword>
<dbReference type="OrthoDB" id="4215474at2759"/>
<comment type="function">
    <text evidence="3">Catalyzes the removal of a penultimate prolyl residue from the N-termini of peptides.</text>
</comment>
<dbReference type="SMART" id="SM01011">
    <property type="entry name" value="AMP_N"/>
    <property type="match status" value="1"/>
</dbReference>
<evidence type="ECO:0000256" key="6">
    <source>
        <dbReference type="ARBA" id="ARBA00022438"/>
    </source>
</evidence>
<name>A0A6A6HP71_VIRVR</name>
<evidence type="ECO:0000256" key="11">
    <source>
        <dbReference type="ARBA" id="ARBA00030849"/>
    </source>
</evidence>
<evidence type="ECO:0000256" key="4">
    <source>
        <dbReference type="ARBA" id="ARBA00008766"/>
    </source>
</evidence>